<evidence type="ECO:0000256" key="2">
    <source>
        <dbReference type="ARBA" id="ARBA00023098"/>
    </source>
</evidence>
<reference evidence="4" key="1">
    <citation type="submission" date="2023-10" db="EMBL/GenBank/DDBJ databases">
        <title>Genome assembly of Pristionchus species.</title>
        <authorList>
            <person name="Yoshida K."/>
            <person name="Sommer R.J."/>
        </authorList>
    </citation>
    <scope>NUCLEOTIDE SEQUENCE</scope>
    <source>
        <strain evidence="4">RS0144</strain>
    </source>
</reference>
<dbReference type="PANTHER" id="PTHR11005">
    <property type="entry name" value="LYSOSOMAL ACID LIPASE-RELATED"/>
    <property type="match status" value="1"/>
</dbReference>
<protein>
    <recommendedName>
        <fullName evidence="3">AB hydrolase-1 domain-containing protein</fullName>
    </recommendedName>
</protein>
<proteinExistence type="predicted"/>
<accession>A0AAV5U7V6</accession>
<name>A0AAV5U7V6_9BILA</name>
<feature type="domain" description="AB hydrolase-1" evidence="3">
    <location>
        <begin position="43"/>
        <end position="124"/>
    </location>
</feature>
<dbReference type="AlphaFoldDB" id="A0AAV5U7V6"/>
<dbReference type="InterPro" id="IPR000073">
    <property type="entry name" value="AB_hydrolase_1"/>
</dbReference>
<dbReference type="Proteomes" id="UP001432027">
    <property type="component" value="Unassembled WGS sequence"/>
</dbReference>
<keyword evidence="1" id="KW-0442">Lipid degradation</keyword>
<comment type="caution">
    <text evidence="4">The sequence shown here is derived from an EMBL/GenBank/DDBJ whole genome shotgun (WGS) entry which is preliminary data.</text>
</comment>
<keyword evidence="2" id="KW-0443">Lipid metabolism</keyword>
<dbReference type="EMBL" id="BTSX01000005">
    <property type="protein sequence ID" value="GMT02470.1"/>
    <property type="molecule type" value="Genomic_DNA"/>
</dbReference>
<evidence type="ECO:0000256" key="1">
    <source>
        <dbReference type="ARBA" id="ARBA00022963"/>
    </source>
</evidence>
<evidence type="ECO:0000313" key="5">
    <source>
        <dbReference type="Proteomes" id="UP001432027"/>
    </source>
</evidence>
<dbReference type="GO" id="GO:0016042">
    <property type="term" value="P:lipid catabolic process"/>
    <property type="evidence" value="ECO:0007669"/>
    <property type="project" value="UniProtKB-KW"/>
</dbReference>
<dbReference type="Pfam" id="PF00561">
    <property type="entry name" value="Abhydrolase_1"/>
    <property type="match status" value="1"/>
</dbReference>
<dbReference type="Gene3D" id="3.40.50.1820">
    <property type="entry name" value="alpha/beta hydrolase"/>
    <property type="match status" value="2"/>
</dbReference>
<evidence type="ECO:0000313" key="4">
    <source>
        <dbReference type="EMBL" id="GMT02470.1"/>
    </source>
</evidence>
<keyword evidence="5" id="KW-1185">Reference proteome</keyword>
<gene>
    <name evidence="4" type="ORF">PENTCL1PPCAC_24644</name>
</gene>
<dbReference type="InterPro" id="IPR029058">
    <property type="entry name" value="AB_hydrolase_fold"/>
</dbReference>
<organism evidence="4 5">
    <name type="scientific">Pristionchus entomophagus</name>
    <dbReference type="NCBI Taxonomy" id="358040"/>
    <lineage>
        <taxon>Eukaryota</taxon>
        <taxon>Metazoa</taxon>
        <taxon>Ecdysozoa</taxon>
        <taxon>Nematoda</taxon>
        <taxon>Chromadorea</taxon>
        <taxon>Rhabditida</taxon>
        <taxon>Rhabditina</taxon>
        <taxon>Diplogasteromorpha</taxon>
        <taxon>Diplogasteroidea</taxon>
        <taxon>Neodiplogasteridae</taxon>
        <taxon>Pristionchus</taxon>
    </lineage>
</organism>
<sequence length="283" mass="32797">MEDFLKRTLHLAIVRWCCSCTDRADRPRIYVFNPPESSPAFILADAGFDVFLMNQRGTTYGRRHTTLSPGFGSKFWQFTQDDFAKYDATAVIDKVLEVSGHQSLHWVGHSQGTLIGFLTLAELPAYNSKYYRRELGAHEVLYQWSSLYRPLGRLCSLIPVLGHEVCYEYLHFLLGPPAKTFNMVRNYKILLITRIPVYLSHFPAGISTWSILHLAQVRNWETIGSLKHASQTHFKRRRPPPPPPYNYSNIDVPIYMYWSRNDWLTTADNIERNILASIRKDLL</sequence>
<dbReference type="SUPFAM" id="SSF53474">
    <property type="entry name" value="alpha/beta-Hydrolases"/>
    <property type="match status" value="1"/>
</dbReference>
<evidence type="ECO:0000259" key="3">
    <source>
        <dbReference type="Pfam" id="PF00561"/>
    </source>
</evidence>